<dbReference type="Gene3D" id="3.30.200.20">
    <property type="entry name" value="Phosphorylase Kinase, domain 1"/>
    <property type="match status" value="1"/>
</dbReference>
<evidence type="ECO:0000256" key="3">
    <source>
        <dbReference type="ARBA" id="ARBA00022777"/>
    </source>
</evidence>
<organism evidence="8 9">
    <name type="scientific">Polyangium jinanense</name>
    <dbReference type="NCBI Taxonomy" id="2829994"/>
    <lineage>
        <taxon>Bacteria</taxon>
        <taxon>Pseudomonadati</taxon>
        <taxon>Myxococcota</taxon>
        <taxon>Polyangia</taxon>
        <taxon>Polyangiales</taxon>
        <taxon>Polyangiaceae</taxon>
        <taxon>Polyangium</taxon>
    </lineage>
</organism>
<dbReference type="PROSITE" id="PS00107">
    <property type="entry name" value="PROTEIN_KINASE_ATP"/>
    <property type="match status" value="1"/>
</dbReference>
<dbReference type="Gene3D" id="1.10.510.10">
    <property type="entry name" value="Transferase(Phosphotransferase) domain 1"/>
    <property type="match status" value="1"/>
</dbReference>
<dbReference type="CDD" id="cd14014">
    <property type="entry name" value="STKc_PknB_like"/>
    <property type="match status" value="1"/>
</dbReference>
<dbReference type="PANTHER" id="PTHR43289:SF34">
    <property type="entry name" value="SERINE_THREONINE-PROTEIN KINASE YBDM-RELATED"/>
    <property type="match status" value="1"/>
</dbReference>
<dbReference type="GO" id="GO:0004674">
    <property type="term" value="F:protein serine/threonine kinase activity"/>
    <property type="evidence" value="ECO:0007669"/>
    <property type="project" value="TreeGrafter"/>
</dbReference>
<feature type="binding site" evidence="5">
    <location>
        <position position="35"/>
    </location>
    <ligand>
        <name>ATP</name>
        <dbReference type="ChEBI" id="CHEBI:30616"/>
    </ligand>
</feature>
<feature type="domain" description="Protein kinase" evidence="7">
    <location>
        <begin position="8"/>
        <end position="261"/>
    </location>
</feature>
<dbReference type="RefSeq" id="WP_272429123.1">
    <property type="nucleotide sequence ID" value="NZ_JAGTJJ010000094.1"/>
</dbReference>
<dbReference type="InterPro" id="IPR011009">
    <property type="entry name" value="Kinase-like_dom_sf"/>
</dbReference>
<dbReference type="PANTHER" id="PTHR43289">
    <property type="entry name" value="MITOGEN-ACTIVATED PROTEIN KINASE KINASE KINASE 20-RELATED"/>
    <property type="match status" value="1"/>
</dbReference>
<protein>
    <submittedName>
        <fullName evidence="8">Protein kinase</fullName>
    </submittedName>
</protein>
<evidence type="ECO:0000256" key="1">
    <source>
        <dbReference type="ARBA" id="ARBA00022679"/>
    </source>
</evidence>
<accession>A0A9X3XHA8</accession>
<evidence type="ECO:0000256" key="6">
    <source>
        <dbReference type="SAM" id="MobiDB-lite"/>
    </source>
</evidence>
<keyword evidence="4 5" id="KW-0067">ATP-binding</keyword>
<comment type="caution">
    <text evidence="8">The sequence shown here is derived from an EMBL/GenBank/DDBJ whole genome shotgun (WGS) entry which is preliminary data.</text>
</comment>
<dbReference type="GO" id="GO:0005524">
    <property type="term" value="F:ATP binding"/>
    <property type="evidence" value="ECO:0007669"/>
    <property type="project" value="UniProtKB-UniRule"/>
</dbReference>
<keyword evidence="9" id="KW-1185">Reference proteome</keyword>
<sequence length="571" mass="60071">MSESLGGFTIEGVLGEGGSAIVYAARRDGRDLALKVMKGVTDERQCARFLAEAELLARVKHPNVVEIVEAGALPDGAAFLAMPRLRGETLAARIARGRLELGAAMACFEELARGVAAVHDAGLIHRDLKPENVFLREDGSPILLDLGIGREAEAQPSTTTEEGVVRGTKATMAPERFFGSRATIASDVYELALVLYAMLVGRLPWSDAPDAQDRLHARPPSDLEPSIPAALSDAIMRALSTRVERRPSSVGELVTSLQTAIAEADAVPRRTARAPVIETTPASPADLAEGTKVAPAPPQDRPSARRDLGRVVPRRAILAATATAVSFAAVALGWVRSRGAEAPALAASGLGALAAAPSPSLIVPSSSLVIGDPSAAPVPTGSDDDAIGAASASVPTQGNAPRSQPAKPLAWCKKIIDLDCDPKLGSWARAKCSRDKSDVARFEKLPPGAWPAIDAECAKAYAKQKAYVEEQKAKQAGVPVITDANDSKTVIAGRNMPIWVRNMPSCRALLSLACDSSLPSATSICQKTRAWVTSIENMEAVEARCRDALPTTRALIEHDMKARDAEADAGQ</sequence>
<dbReference type="InterPro" id="IPR008271">
    <property type="entry name" value="Ser/Thr_kinase_AS"/>
</dbReference>
<dbReference type="AlphaFoldDB" id="A0A9X3XHA8"/>
<evidence type="ECO:0000313" key="8">
    <source>
        <dbReference type="EMBL" id="MDC3989068.1"/>
    </source>
</evidence>
<evidence type="ECO:0000313" key="9">
    <source>
        <dbReference type="Proteomes" id="UP001151081"/>
    </source>
</evidence>
<dbReference type="Proteomes" id="UP001151081">
    <property type="component" value="Unassembled WGS sequence"/>
</dbReference>
<dbReference type="InterPro" id="IPR000719">
    <property type="entry name" value="Prot_kinase_dom"/>
</dbReference>
<keyword evidence="1" id="KW-0808">Transferase</keyword>
<dbReference type="InterPro" id="IPR017441">
    <property type="entry name" value="Protein_kinase_ATP_BS"/>
</dbReference>
<dbReference type="SMART" id="SM00220">
    <property type="entry name" value="S_TKc"/>
    <property type="match status" value="1"/>
</dbReference>
<evidence type="ECO:0000256" key="5">
    <source>
        <dbReference type="PROSITE-ProRule" id="PRU10141"/>
    </source>
</evidence>
<name>A0A9X3XHA8_9BACT</name>
<evidence type="ECO:0000259" key="7">
    <source>
        <dbReference type="PROSITE" id="PS50011"/>
    </source>
</evidence>
<gene>
    <name evidence="8" type="ORF">KEG57_51860</name>
</gene>
<evidence type="ECO:0000256" key="4">
    <source>
        <dbReference type="ARBA" id="ARBA00022840"/>
    </source>
</evidence>
<feature type="region of interest" description="Disordered" evidence="6">
    <location>
        <begin position="279"/>
        <end position="305"/>
    </location>
</feature>
<feature type="region of interest" description="Disordered" evidence="6">
    <location>
        <begin position="374"/>
        <end position="405"/>
    </location>
</feature>
<keyword evidence="3 8" id="KW-0418">Kinase</keyword>
<proteinExistence type="predicted"/>
<dbReference type="PROSITE" id="PS00108">
    <property type="entry name" value="PROTEIN_KINASE_ST"/>
    <property type="match status" value="1"/>
</dbReference>
<dbReference type="EMBL" id="JAGTJJ010000094">
    <property type="protein sequence ID" value="MDC3989068.1"/>
    <property type="molecule type" value="Genomic_DNA"/>
</dbReference>
<evidence type="ECO:0000256" key="2">
    <source>
        <dbReference type="ARBA" id="ARBA00022741"/>
    </source>
</evidence>
<dbReference type="PROSITE" id="PS50011">
    <property type="entry name" value="PROTEIN_KINASE_DOM"/>
    <property type="match status" value="1"/>
</dbReference>
<dbReference type="Pfam" id="PF00069">
    <property type="entry name" value="Pkinase"/>
    <property type="match status" value="1"/>
</dbReference>
<reference evidence="8 9" key="1">
    <citation type="submission" date="2021-04" db="EMBL/GenBank/DDBJ databases">
        <title>Genome analysis of Polyangium sp.</title>
        <authorList>
            <person name="Li Y."/>
            <person name="Wang J."/>
        </authorList>
    </citation>
    <scope>NUCLEOTIDE SEQUENCE [LARGE SCALE GENOMIC DNA]</scope>
    <source>
        <strain evidence="8 9">SDU14</strain>
    </source>
</reference>
<dbReference type="SUPFAM" id="SSF56112">
    <property type="entry name" value="Protein kinase-like (PK-like)"/>
    <property type="match status" value="1"/>
</dbReference>
<keyword evidence="2 5" id="KW-0547">Nucleotide-binding</keyword>